<dbReference type="Gene3D" id="3.40.50.920">
    <property type="match status" value="1"/>
</dbReference>
<evidence type="ECO:0000256" key="2">
    <source>
        <dbReference type="ARBA" id="ARBA00001946"/>
    </source>
</evidence>
<dbReference type="InterPro" id="IPR029061">
    <property type="entry name" value="THDP-binding"/>
</dbReference>
<dbReference type="Pfam" id="PF02780">
    <property type="entry name" value="Transketolase_C"/>
    <property type="match status" value="1"/>
</dbReference>
<evidence type="ECO:0000256" key="7">
    <source>
        <dbReference type="ARBA" id="ARBA00022723"/>
    </source>
</evidence>
<dbReference type="GO" id="GO:0019682">
    <property type="term" value="P:glyceraldehyde-3-phosphate metabolic process"/>
    <property type="evidence" value="ECO:0007669"/>
    <property type="project" value="UniProtKB-ARBA"/>
</dbReference>
<evidence type="ECO:0000256" key="3">
    <source>
        <dbReference type="ARBA" id="ARBA00001964"/>
    </source>
</evidence>
<evidence type="ECO:0000256" key="6">
    <source>
        <dbReference type="ARBA" id="ARBA00022679"/>
    </source>
</evidence>
<comment type="cofactor">
    <cofactor evidence="3">
        <name>thiamine diphosphate</name>
        <dbReference type="ChEBI" id="CHEBI:58937"/>
    </cofactor>
</comment>
<dbReference type="GO" id="GO:0016744">
    <property type="term" value="F:transketolase or transaldolase activity"/>
    <property type="evidence" value="ECO:0007669"/>
    <property type="project" value="UniProtKB-ARBA"/>
</dbReference>
<evidence type="ECO:0000313" key="11">
    <source>
        <dbReference type="EMBL" id="POZ87829.1"/>
    </source>
</evidence>
<comment type="caution">
    <text evidence="11">The sequence shown here is derived from an EMBL/GenBank/DDBJ whole genome shotgun (WGS) entry which is preliminary data.</text>
</comment>
<dbReference type="CDD" id="cd07033">
    <property type="entry name" value="TPP_PYR_DXS_TK_like"/>
    <property type="match status" value="1"/>
</dbReference>
<dbReference type="InterPro" id="IPR005474">
    <property type="entry name" value="Transketolase_N"/>
</dbReference>
<keyword evidence="9" id="KW-0786">Thiamine pyrophosphate</keyword>
<accession>A0A855MN53</accession>
<comment type="subunit">
    <text evidence="5">Homodimer.</text>
</comment>
<dbReference type="InterPro" id="IPR051157">
    <property type="entry name" value="PDH/Transketolase"/>
</dbReference>
<comment type="cofactor">
    <cofactor evidence="1">
        <name>Mn(2+)</name>
        <dbReference type="ChEBI" id="CHEBI:29035"/>
    </cofactor>
</comment>
<dbReference type="EMBL" id="JAHC01000040">
    <property type="protein sequence ID" value="POZ87829.1"/>
    <property type="molecule type" value="Genomic_DNA"/>
</dbReference>
<sequence>MDSLKKSIKELKNLSLIARGDILKMTTVANSGHPAGSMSSIDMFLSVLNRANIFPDDPFNPDRDRIVVSHGHTSPGFYAALGRMGFIDIEEVISGFRYAGSIFEGHVTRGIPGVEWSTGNLGQGLSAGVGMALAAKKRKKDYRVYVFSSDGESSKGQIAEARRTAMKEGLNNLIVLLDYNDIQISGRARDILSVNIVGEYKAAGWNVIEIDGHDFEQINKALEMAENELLRPTVIVCKTNIGRGVSFMENTPTYHGKALTKEQLSKALEELGLENDVEKYIERRKNITLNRDKLNYPNIELKVETGQPIVYEKGTKVANRNAFGNAIADLAKLNRDNFPVVAIDCDLKPSVNLGKFEKVNPEGYIQIGIEEHNAATIGGALSVSGVLTFFADFGVFGLDEVFNQQRLNDINHTNLKTVVTHCGMDVGEDGKTHHEVNYIGIVRSLYHTKLIVPCDANQTDKAIRYAAKVPGNFVIAMGRSNLPILLDEKGDVYYGNDYNFEYGKLDFFRKGKDLTIFTYGSFAHLAVEAADKLKEENIHITVIGVPTPLDFDLTQVKEFVDNTIVLTLEDHNVENGLSNELSKAMIRNALKPSYFEPMGLKDYTPSGTINDLLKIYGFDVESLVNKMKGLIENK</sequence>
<dbReference type="InterPro" id="IPR033248">
    <property type="entry name" value="Transketolase_C"/>
</dbReference>
<dbReference type="InterPro" id="IPR009014">
    <property type="entry name" value="Transketo_C/PFOR_II"/>
</dbReference>
<evidence type="ECO:0000256" key="1">
    <source>
        <dbReference type="ARBA" id="ARBA00001936"/>
    </source>
</evidence>
<evidence type="ECO:0000256" key="4">
    <source>
        <dbReference type="ARBA" id="ARBA00007131"/>
    </source>
</evidence>
<dbReference type="FunFam" id="3.40.50.970:FF:000129">
    <property type="entry name" value="Transketolase"/>
    <property type="match status" value="1"/>
</dbReference>
<dbReference type="PANTHER" id="PTHR43825">
    <property type="entry name" value="PYRUVATE DEHYDROGENASE E1 COMPONENT"/>
    <property type="match status" value="1"/>
</dbReference>
<evidence type="ECO:0000256" key="8">
    <source>
        <dbReference type="ARBA" id="ARBA00022842"/>
    </source>
</evidence>
<evidence type="ECO:0000259" key="10">
    <source>
        <dbReference type="SMART" id="SM00861"/>
    </source>
</evidence>
<dbReference type="GO" id="GO:0005737">
    <property type="term" value="C:cytoplasm"/>
    <property type="evidence" value="ECO:0007669"/>
    <property type="project" value="UniProtKB-ARBA"/>
</dbReference>
<protein>
    <submittedName>
        <fullName evidence="11">Transketolase</fullName>
    </submittedName>
</protein>
<dbReference type="Pfam" id="PF02779">
    <property type="entry name" value="Transket_pyr"/>
    <property type="match status" value="1"/>
</dbReference>
<dbReference type="PANTHER" id="PTHR43825:SF1">
    <property type="entry name" value="TRANSKETOLASE-LIKE PYRIMIDINE-BINDING DOMAIN-CONTAINING PROTEIN"/>
    <property type="match status" value="1"/>
</dbReference>
<comment type="cofactor">
    <cofactor evidence="2">
        <name>Mg(2+)</name>
        <dbReference type="ChEBI" id="CHEBI:18420"/>
    </cofactor>
</comment>
<dbReference type="SMART" id="SM00861">
    <property type="entry name" value="Transket_pyr"/>
    <property type="match status" value="1"/>
</dbReference>
<dbReference type="SUPFAM" id="SSF52922">
    <property type="entry name" value="TK C-terminal domain-like"/>
    <property type="match status" value="1"/>
</dbReference>
<evidence type="ECO:0000256" key="9">
    <source>
        <dbReference type="ARBA" id="ARBA00023052"/>
    </source>
</evidence>
<name>A0A855MN53_9BACT</name>
<keyword evidence="6" id="KW-0808">Transferase</keyword>
<dbReference type="Pfam" id="PF00456">
    <property type="entry name" value="Transketolase_N"/>
    <property type="match status" value="1"/>
</dbReference>
<dbReference type="AlphaFoldDB" id="A0A855MN53"/>
<comment type="similarity">
    <text evidence="4">Belongs to the transketolase family.</text>
</comment>
<proteinExistence type="inferred from homology"/>
<dbReference type="SUPFAM" id="SSF52518">
    <property type="entry name" value="Thiamin diphosphate-binding fold (THDP-binding)"/>
    <property type="match status" value="2"/>
</dbReference>
<evidence type="ECO:0000313" key="12">
    <source>
        <dbReference type="Proteomes" id="UP000237502"/>
    </source>
</evidence>
<dbReference type="PROSITE" id="PS00801">
    <property type="entry name" value="TRANSKETOLASE_1"/>
    <property type="match status" value="1"/>
</dbReference>
<dbReference type="GO" id="GO:0046872">
    <property type="term" value="F:metal ion binding"/>
    <property type="evidence" value="ECO:0007669"/>
    <property type="project" value="UniProtKB-KW"/>
</dbReference>
<evidence type="ECO:0000256" key="5">
    <source>
        <dbReference type="ARBA" id="ARBA00011738"/>
    </source>
</evidence>
<keyword evidence="7" id="KW-0479">Metal-binding</keyword>
<feature type="domain" description="Transketolase-like pyrimidine-binding" evidence="10">
    <location>
        <begin position="317"/>
        <end position="484"/>
    </location>
</feature>
<organism evidence="11 12">
    <name type="scientific">Petrotoga sibirica DSM 13575</name>
    <dbReference type="NCBI Taxonomy" id="1122956"/>
    <lineage>
        <taxon>Bacteria</taxon>
        <taxon>Thermotogati</taxon>
        <taxon>Thermotogota</taxon>
        <taxon>Thermotogae</taxon>
        <taxon>Petrotogales</taxon>
        <taxon>Petrotogaceae</taxon>
        <taxon>Petrotoga</taxon>
    </lineage>
</organism>
<dbReference type="Proteomes" id="UP000237502">
    <property type="component" value="Unassembled WGS sequence"/>
</dbReference>
<dbReference type="Gene3D" id="3.40.50.970">
    <property type="match status" value="2"/>
</dbReference>
<dbReference type="CDD" id="cd02012">
    <property type="entry name" value="TPP_TK"/>
    <property type="match status" value="1"/>
</dbReference>
<dbReference type="NCBIfam" id="NF004556">
    <property type="entry name" value="PRK05899.2-2"/>
    <property type="match status" value="1"/>
</dbReference>
<dbReference type="InterPro" id="IPR049557">
    <property type="entry name" value="Transketolase_CS"/>
</dbReference>
<dbReference type="InterPro" id="IPR005475">
    <property type="entry name" value="Transketolase-like_Pyr-bd"/>
</dbReference>
<reference evidence="11 12" key="1">
    <citation type="submission" date="2014-01" db="EMBL/GenBank/DDBJ databases">
        <title>Comparative genomics of Petrotoga.</title>
        <authorList>
            <person name="Chow K."/>
            <person name="Charchuk R."/>
            <person name="Nesbo C.L."/>
        </authorList>
    </citation>
    <scope>NUCLEOTIDE SEQUENCE [LARGE SCALE GENOMIC DNA]</scope>
    <source>
        <strain evidence="11 12">DSM 13575</strain>
    </source>
</reference>
<keyword evidence="8" id="KW-0460">Magnesium</keyword>
<gene>
    <name evidence="11" type="ORF">AA80_09630</name>
</gene>